<dbReference type="InterPro" id="IPR009057">
    <property type="entry name" value="Homeodomain-like_sf"/>
</dbReference>
<evidence type="ECO:0000313" key="7">
    <source>
        <dbReference type="Proteomes" id="UP000006640"/>
    </source>
</evidence>
<dbReference type="SUPFAM" id="SSF46689">
    <property type="entry name" value="Homeodomain-like"/>
    <property type="match status" value="1"/>
</dbReference>
<dbReference type="PROSITE" id="PS50977">
    <property type="entry name" value="HTH_TETR_2"/>
    <property type="match status" value="1"/>
</dbReference>
<name>D6Y7T9_THEBD</name>
<proteinExistence type="predicted"/>
<dbReference type="Pfam" id="PF00440">
    <property type="entry name" value="TetR_N"/>
    <property type="match status" value="1"/>
</dbReference>
<evidence type="ECO:0000256" key="1">
    <source>
        <dbReference type="ARBA" id="ARBA00023015"/>
    </source>
</evidence>
<accession>D6Y7T9</accession>
<feature type="DNA-binding region" description="H-T-H motif" evidence="4">
    <location>
        <begin position="45"/>
        <end position="64"/>
    </location>
</feature>
<dbReference type="InterPro" id="IPR036271">
    <property type="entry name" value="Tet_transcr_reg_TetR-rel_C_sf"/>
</dbReference>
<dbReference type="RefSeq" id="WP_013131291.1">
    <property type="nucleotide sequence ID" value="NC_014165.1"/>
</dbReference>
<evidence type="ECO:0000259" key="5">
    <source>
        <dbReference type="PROSITE" id="PS50977"/>
    </source>
</evidence>
<dbReference type="GO" id="GO:0003700">
    <property type="term" value="F:DNA-binding transcription factor activity"/>
    <property type="evidence" value="ECO:0007669"/>
    <property type="project" value="TreeGrafter"/>
</dbReference>
<organism evidence="6 7">
    <name type="scientific">Thermobispora bispora (strain ATCC 19993 / DSM 43833 / CBS 139.67 / JCM 10125 / KCTC 9307 / NBRC 14880 / R51)</name>
    <dbReference type="NCBI Taxonomy" id="469371"/>
    <lineage>
        <taxon>Bacteria</taxon>
        <taxon>Bacillati</taxon>
        <taxon>Actinomycetota</taxon>
        <taxon>Actinomycetes</taxon>
        <taxon>Streptosporangiales</taxon>
        <taxon>Streptosporangiaceae</taxon>
        <taxon>Thermobispora</taxon>
    </lineage>
</organism>
<dbReference type="Gene3D" id="1.10.357.10">
    <property type="entry name" value="Tetracycline Repressor, domain 2"/>
    <property type="match status" value="1"/>
</dbReference>
<dbReference type="OrthoDB" id="4709966at2"/>
<dbReference type="Proteomes" id="UP000006640">
    <property type="component" value="Chromosome"/>
</dbReference>
<evidence type="ECO:0000256" key="3">
    <source>
        <dbReference type="ARBA" id="ARBA00023163"/>
    </source>
</evidence>
<dbReference type="SUPFAM" id="SSF48498">
    <property type="entry name" value="Tetracyclin repressor-like, C-terminal domain"/>
    <property type="match status" value="1"/>
</dbReference>
<dbReference type="EMBL" id="CP001874">
    <property type="protein sequence ID" value="ADG87758.1"/>
    <property type="molecule type" value="Genomic_DNA"/>
</dbReference>
<gene>
    <name evidence="6" type="ordered locus">Tbis_1036</name>
</gene>
<dbReference type="PRINTS" id="PR00455">
    <property type="entry name" value="HTHTETR"/>
</dbReference>
<sequence length="209" mass="22985">MGSPTPLGLQGAYTRGHRNTYDEFRTRLMDVATRLLTEAGPESLTVRRIAAEAGCSTQVIYTMFGSKEGLAEALYLEGFEHIRRRLEALPKRGDPLERLTALAAAYREAALAEPGYYSLMFERAIPGFTPSERARTLARAALNIADRIIADCIAAGYLTPTQPRKIADALWAAAQGALSLERAGHLPDGKTYETVTTAVIRHFMVKERD</sequence>
<keyword evidence="1" id="KW-0805">Transcription regulation</keyword>
<dbReference type="InterPro" id="IPR025996">
    <property type="entry name" value="MT1864/Rv1816-like_C"/>
</dbReference>
<dbReference type="eggNOG" id="COG1309">
    <property type="taxonomic scope" value="Bacteria"/>
</dbReference>
<evidence type="ECO:0000313" key="6">
    <source>
        <dbReference type="EMBL" id="ADG87758.1"/>
    </source>
</evidence>
<keyword evidence="3" id="KW-0804">Transcription</keyword>
<dbReference type="Pfam" id="PF13305">
    <property type="entry name" value="TetR_C_33"/>
    <property type="match status" value="1"/>
</dbReference>
<dbReference type="STRING" id="469371.Tbis_1036"/>
<reference evidence="6 7" key="1">
    <citation type="submission" date="2010-01" db="EMBL/GenBank/DDBJ databases">
        <title>The complete genome of Thermobispora bispora DSM 43833.</title>
        <authorList>
            <consortium name="US DOE Joint Genome Institute (JGI-PGF)"/>
            <person name="Lucas S."/>
            <person name="Copeland A."/>
            <person name="Lapidus A."/>
            <person name="Glavina del Rio T."/>
            <person name="Dalin E."/>
            <person name="Tice H."/>
            <person name="Bruce D."/>
            <person name="Goodwin L."/>
            <person name="Pitluck S."/>
            <person name="Kyrpides N."/>
            <person name="Mavromatis K."/>
            <person name="Ivanova N."/>
            <person name="Mikhailova N."/>
            <person name="Chertkov O."/>
            <person name="Brettin T."/>
            <person name="Detter J.C."/>
            <person name="Han C."/>
            <person name="Larimer F."/>
            <person name="Land M."/>
            <person name="Hauser L."/>
            <person name="Markowitz V."/>
            <person name="Cheng J.-F."/>
            <person name="Hugenholtz P."/>
            <person name="Woyke T."/>
            <person name="Wu D."/>
            <person name="Jando M."/>
            <person name="Schneider S."/>
            <person name="Klenk H.-P."/>
            <person name="Eisen J.A."/>
        </authorList>
    </citation>
    <scope>NUCLEOTIDE SEQUENCE [LARGE SCALE GENOMIC DNA]</scope>
    <source>
        <strain evidence="7">ATCC 19993 / DSM 43833 / CBS 139.67 / JCM 10125 / KCTC 9307 / NBRC 14880 / R51</strain>
    </source>
</reference>
<dbReference type="AlphaFoldDB" id="D6Y7T9"/>
<protein>
    <submittedName>
        <fullName evidence="6">Transcriptional regulator, TetR family</fullName>
    </submittedName>
</protein>
<keyword evidence="7" id="KW-1185">Reference proteome</keyword>
<dbReference type="InterPro" id="IPR050109">
    <property type="entry name" value="HTH-type_TetR-like_transc_reg"/>
</dbReference>
<feature type="domain" description="HTH tetR-type" evidence="5">
    <location>
        <begin position="22"/>
        <end position="82"/>
    </location>
</feature>
<dbReference type="GO" id="GO:0000976">
    <property type="term" value="F:transcription cis-regulatory region binding"/>
    <property type="evidence" value="ECO:0007669"/>
    <property type="project" value="TreeGrafter"/>
</dbReference>
<dbReference type="KEGG" id="tbi:Tbis_1036"/>
<dbReference type="PANTHER" id="PTHR30055:SF209">
    <property type="entry name" value="POSSIBLE TRANSCRIPTIONAL REGULATORY PROTEIN (PROBABLY TETR-FAMILY)"/>
    <property type="match status" value="1"/>
</dbReference>
<keyword evidence="2 4" id="KW-0238">DNA-binding</keyword>
<dbReference type="HOGENOM" id="CLU_069356_40_3_11"/>
<dbReference type="InterPro" id="IPR001647">
    <property type="entry name" value="HTH_TetR"/>
</dbReference>
<evidence type="ECO:0000256" key="2">
    <source>
        <dbReference type="ARBA" id="ARBA00023125"/>
    </source>
</evidence>
<dbReference type="PANTHER" id="PTHR30055">
    <property type="entry name" value="HTH-TYPE TRANSCRIPTIONAL REGULATOR RUTR"/>
    <property type="match status" value="1"/>
</dbReference>
<evidence type="ECO:0000256" key="4">
    <source>
        <dbReference type="PROSITE-ProRule" id="PRU00335"/>
    </source>
</evidence>